<evidence type="ECO:0000313" key="3">
    <source>
        <dbReference type="EMBL" id="ODR96204.1"/>
    </source>
</evidence>
<dbReference type="GO" id="GO:0016020">
    <property type="term" value="C:membrane"/>
    <property type="evidence" value="ECO:0007669"/>
    <property type="project" value="GOC"/>
</dbReference>
<feature type="transmembrane region" description="Helical" evidence="1">
    <location>
        <begin position="67"/>
        <end position="93"/>
    </location>
</feature>
<sequence>MPAVEQITKIVAFLRAENPTEDISANPVVKHPHNTSRVVPERLPPATIKELSQLQPARALAATAGEWAAMAAAIALCMAFWNPLLYLVAVMFIGARQHALLILGHDASHYRYLPTRWQNDLFANLFLMWPSFASVEGFRKFHGTHHQYTNLPDDGNRHIWRTHDAAGELAPDWQFPKTRSGLALVLLRRAAFVTGLFWIVRGLVGMFLIPSPRWMMAAMFAFYGSIAAALTYFGGWSAFLLYWIVPYCTWHIAAQYTRLICEHSAVESDEEEYAITRTTIPTWFERIFILPRNVGYHIEHHWYPSVPFYRLPELHEALMARQGFQSNAVVSHSVLASLNACVKEAAAPRAGGSQAETYVR</sequence>
<accession>A0A1E3VRP8</accession>
<keyword evidence="1" id="KW-0812">Transmembrane</keyword>
<dbReference type="Pfam" id="PF00487">
    <property type="entry name" value="FA_desaturase"/>
    <property type="match status" value="1"/>
</dbReference>
<feature type="domain" description="Fatty acid desaturase" evidence="2">
    <location>
        <begin position="83"/>
        <end position="321"/>
    </location>
</feature>
<dbReference type="OrthoDB" id="9792534at2"/>
<feature type="transmembrane region" description="Helical" evidence="1">
    <location>
        <begin position="186"/>
        <end position="209"/>
    </location>
</feature>
<dbReference type="STRING" id="1774969.AUC69_15760"/>
<dbReference type="PANTHER" id="PTHR12879">
    <property type="entry name" value="SPHINGOLIPID DELTA 4 DESATURASE/C-4 HYDROXYLASE PROTEIN DES2"/>
    <property type="match status" value="1"/>
</dbReference>
<protein>
    <recommendedName>
        <fullName evidence="2">Fatty acid desaturase domain-containing protein</fullName>
    </recommendedName>
</protein>
<organism evidence="3 4">
    <name type="scientific">Methyloceanibacter superfactus</name>
    <dbReference type="NCBI Taxonomy" id="1774969"/>
    <lineage>
        <taxon>Bacteria</taxon>
        <taxon>Pseudomonadati</taxon>
        <taxon>Pseudomonadota</taxon>
        <taxon>Alphaproteobacteria</taxon>
        <taxon>Hyphomicrobiales</taxon>
        <taxon>Hyphomicrobiaceae</taxon>
        <taxon>Methyloceanibacter</taxon>
    </lineage>
</organism>
<dbReference type="CDD" id="cd03510">
    <property type="entry name" value="Rhizobitoxine-FADS-like"/>
    <property type="match status" value="1"/>
</dbReference>
<proteinExistence type="predicted"/>
<dbReference type="EMBL" id="LPWF01000030">
    <property type="protein sequence ID" value="ODR96204.1"/>
    <property type="molecule type" value="Genomic_DNA"/>
</dbReference>
<keyword evidence="1" id="KW-1133">Transmembrane helix</keyword>
<feature type="transmembrane region" description="Helical" evidence="1">
    <location>
        <begin position="221"/>
        <end position="245"/>
    </location>
</feature>
<dbReference type="GO" id="GO:0046513">
    <property type="term" value="P:ceramide biosynthetic process"/>
    <property type="evidence" value="ECO:0007669"/>
    <property type="project" value="TreeGrafter"/>
</dbReference>
<dbReference type="Proteomes" id="UP000094472">
    <property type="component" value="Unassembled WGS sequence"/>
</dbReference>
<evidence type="ECO:0000259" key="2">
    <source>
        <dbReference type="Pfam" id="PF00487"/>
    </source>
</evidence>
<dbReference type="PANTHER" id="PTHR12879:SF8">
    <property type="entry name" value="SPHINGOLIPID DELTA(4)-DESATURASE DES1"/>
    <property type="match status" value="1"/>
</dbReference>
<dbReference type="AlphaFoldDB" id="A0A1E3VRP8"/>
<comment type="caution">
    <text evidence="3">The sequence shown here is derived from an EMBL/GenBank/DDBJ whole genome shotgun (WGS) entry which is preliminary data.</text>
</comment>
<name>A0A1E3VRP8_9HYPH</name>
<dbReference type="GO" id="GO:0042284">
    <property type="term" value="F:sphingolipid delta-4 desaturase activity"/>
    <property type="evidence" value="ECO:0007669"/>
    <property type="project" value="TreeGrafter"/>
</dbReference>
<gene>
    <name evidence="3" type="ORF">AUC69_15760</name>
</gene>
<keyword evidence="1" id="KW-0472">Membrane</keyword>
<reference evidence="3 4" key="1">
    <citation type="journal article" date="2016" name="Environ. Microbiol.">
        <title>New Methyloceanibacter diversity from North Sea sediments includes methanotroph containing solely the soluble methane monooxygenase.</title>
        <authorList>
            <person name="Vekeman B."/>
            <person name="Kerckhof F.M."/>
            <person name="Cremers G."/>
            <person name="de Vos P."/>
            <person name="Vandamme P."/>
            <person name="Boon N."/>
            <person name="Op den Camp H.J."/>
            <person name="Heylen K."/>
        </authorList>
    </citation>
    <scope>NUCLEOTIDE SEQUENCE [LARGE SCALE GENOMIC DNA]</scope>
    <source>
        <strain evidence="3 4">R-67175</strain>
    </source>
</reference>
<keyword evidence="4" id="KW-1185">Reference proteome</keyword>
<evidence type="ECO:0000313" key="4">
    <source>
        <dbReference type="Proteomes" id="UP000094472"/>
    </source>
</evidence>
<dbReference type="RefSeq" id="WP_069442503.1">
    <property type="nucleotide sequence ID" value="NZ_LPWF01000030.1"/>
</dbReference>
<dbReference type="InterPro" id="IPR005804">
    <property type="entry name" value="FA_desaturase_dom"/>
</dbReference>
<evidence type="ECO:0000256" key="1">
    <source>
        <dbReference type="SAM" id="Phobius"/>
    </source>
</evidence>